<gene>
    <name evidence="2" type="ORF">BFL36_04785</name>
</gene>
<dbReference type="PANTHER" id="PTHR38730:SF1">
    <property type="entry name" value="SLL7028 PROTEIN"/>
    <property type="match status" value="1"/>
</dbReference>
<protein>
    <recommendedName>
        <fullName evidence="1">Putative metallopeptidase domain-containing protein</fullName>
    </recommendedName>
</protein>
<dbReference type="PANTHER" id="PTHR38730">
    <property type="entry name" value="SLL7028 PROTEIN"/>
    <property type="match status" value="1"/>
</dbReference>
<dbReference type="InterPro" id="IPR025154">
    <property type="entry name" value="Put_metallopeptidase_dom"/>
</dbReference>
<organism evidence="2 3">
    <name type="scientific">Clavibacter michiganensis</name>
    <dbReference type="NCBI Taxonomy" id="28447"/>
    <lineage>
        <taxon>Bacteria</taxon>
        <taxon>Bacillati</taxon>
        <taxon>Actinomycetota</taxon>
        <taxon>Actinomycetes</taxon>
        <taxon>Micrococcales</taxon>
        <taxon>Microbacteriaceae</taxon>
        <taxon>Clavibacter</taxon>
    </lineage>
</organism>
<dbReference type="RefSeq" id="WP_206601326.1">
    <property type="nucleotide sequence ID" value="NZ_MDJY01000026.1"/>
</dbReference>
<dbReference type="EMBL" id="MDJY01000026">
    <property type="protein sequence ID" value="OUE25841.1"/>
    <property type="molecule type" value="Genomic_DNA"/>
</dbReference>
<evidence type="ECO:0000259" key="1">
    <source>
        <dbReference type="Pfam" id="PF13203"/>
    </source>
</evidence>
<feature type="domain" description="Putative metallopeptidase" evidence="1">
    <location>
        <begin position="258"/>
        <end position="450"/>
    </location>
</feature>
<evidence type="ECO:0000313" key="2">
    <source>
        <dbReference type="EMBL" id="OUE25841.1"/>
    </source>
</evidence>
<sequence>MTPRRNASGPKDPGLAAVMLGWSSVRRHPMFSHIAEELSLVRHANVRPDDGWAQIDSETCDIVVDPVRRASAEEWAWVFAHLVLHLGFGHLDPRPPSSSRVEATAADVEVDRFLASLRFGRSPFALPVVWPVGAPERLAAEWRLSGVPAGFETCGTAGAAPCVTRGRPRYSGPPDWTQLFAYGLTDAVTAAMDVAGGARRSLDDRSAPLAPWERARRWFLSAYPLLGATTSTLTLVADAELARGWDIPIAAVDPVAGELYVNPLAVHSEQEWRFILAHETLHAALSHHARVGGRDPYLFNLATDFVINGWLVEMGVGEMPAGLLHDPLFAGMSSEEVYDRIATDARRYRRMATLRGRAQPDVLDSGGRMPRAGSAVDLDELLRRSLGSGLDLHVAEGRGHLPSALVAEIRALAQPALRWDVQLARWFEEMFPALEPVRTYARPSRRQAATPDIPRPGWITPEVPTAQRTFGVVLDTSGSMDVRLLGKALGAIASYARAHDVPAARVVFCDAAAYDAGYLDVDDIAGRVRVRGRGGTVLQPGIQLLERAVDFPEDGPILVITDGAVDVLRIRREHAFLIPAGASLPFRPKGPVFRFS</sequence>
<accession>A0A251YNM7</accession>
<dbReference type="Pfam" id="PF13203">
    <property type="entry name" value="DUF2201_N"/>
    <property type="match status" value="1"/>
</dbReference>
<dbReference type="SUPFAM" id="SSF53300">
    <property type="entry name" value="vWA-like"/>
    <property type="match status" value="1"/>
</dbReference>
<dbReference type="InterPro" id="IPR036465">
    <property type="entry name" value="vWFA_dom_sf"/>
</dbReference>
<name>A0A251YNM7_9MICO</name>
<dbReference type="Proteomes" id="UP000195011">
    <property type="component" value="Unassembled WGS sequence"/>
</dbReference>
<dbReference type="AlphaFoldDB" id="A0A251YNM7"/>
<evidence type="ECO:0000313" key="3">
    <source>
        <dbReference type="Proteomes" id="UP000195011"/>
    </source>
</evidence>
<reference evidence="2 3" key="1">
    <citation type="submission" date="2016-08" db="EMBL/GenBank/DDBJ databases">
        <title>Genome sequence of Clavibacter michiganensis spp strain CFBP8017.</title>
        <authorList>
            <person name="Thapa S.P."/>
            <person name="Coaker G."/>
            <person name="Jacques M.-A."/>
        </authorList>
    </citation>
    <scope>NUCLEOTIDE SEQUENCE [LARGE SCALE GENOMIC DNA]</scope>
    <source>
        <strain evidence="2">CFBP8017</strain>
    </source>
</reference>
<proteinExistence type="predicted"/>
<comment type="caution">
    <text evidence="2">The sequence shown here is derived from an EMBL/GenBank/DDBJ whole genome shotgun (WGS) entry which is preliminary data.</text>
</comment>